<dbReference type="EMBL" id="CH933807">
    <property type="protein sequence ID" value="EDW12685.2"/>
    <property type="molecule type" value="Genomic_DNA"/>
</dbReference>
<dbReference type="SMR" id="B4KKM1"/>
<dbReference type="InParanoid" id="B4KKM1"/>
<dbReference type="CDD" id="cd07306">
    <property type="entry name" value="Porin3_VDAC"/>
    <property type="match status" value="1"/>
</dbReference>
<evidence type="ECO:0000256" key="3">
    <source>
        <dbReference type="ARBA" id="ARBA00022452"/>
    </source>
</evidence>
<dbReference type="eggNOG" id="KOG3126">
    <property type="taxonomic scope" value="Eukaryota"/>
</dbReference>
<dbReference type="GO" id="GO:0008308">
    <property type="term" value="F:voltage-gated monoatomic anion channel activity"/>
    <property type="evidence" value="ECO:0007669"/>
    <property type="project" value="InterPro"/>
</dbReference>
<keyword evidence="3" id="KW-1134">Transmembrane beta strand</keyword>
<dbReference type="Pfam" id="PF01459">
    <property type="entry name" value="Porin_3"/>
    <property type="match status" value="1"/>
</dbReference>
<dbReference type="InterPro" id="IPR001925">
    <property type="entry name" value="Porin_Euk"/>
</dbReference>
<dbReference type="FunCoup" id="B4KKM1">
    <property type="interactions" value="1"/>
</dbReference>
<name>B4KKM1_DROMO</name>
<dbReference type="PANTHER" id="PTHR11743:SF70">
    <property type="entry name" value="GH26960P-RELATED"/>
    <property type="match status" value="1"/>
</dbReference>
<dbReference type="AlphaFoldDB" id="B4KKM1"/>
<comment type="subcellular location">
    <subcellularLocation>
        <location evidence="1">Mitochondrion outer membrane</location>
    </subcellularLocation>
</comment>
<proteinExistence type="inferred from homology"/>
<evidence type="ECO:0000313" key="8">
    <source>
        <dbReference type="Proteomes" id="UP000009192"/>
    </source>
</evidence>
<dbReference type="GO" id="GO:0005741">
    <property type="term" value="C:mitochondrial outer membrane"/>
    <property type="evidence" value="ECO:0007669"/>
    <property type="project" value="UniProtKB-SubCell"/>
</dbReference>
<dbReference type="InterPro" id="IPR027246">
    <property type="entry name" value="Porin_Euk/Tom40"/>
</dbReference>
<evidence type="ECO:0000313" key="7">
    <source>
        <dbReference type="EMBL" id="EDW12685.2"/>
    </source>
</evidence>
<dbReference type="PANTHER" id="PTHR11743">
    <property type="entry name" value="VOLTAGE-DEPENDENT ANION-SELECTIVE CHANNEL"/>
    <property type="match status" value="1"/>
</dbReference>
<dbReference type="Proteomes" id="UP000009192">
    <property type="component" value="Unassembled WGS sequence"/>
</dbReference>
<accession>B4KKM1</accession>
<dbReference type="HOGENOM" id="CLU_840130_0_0_1"/>
<keyword evidence="4" id="KW-0496">Mitochondrion</keyword>
<keyword evidence="5" id="KW-0626">Porin</keyword>
<sequence>MSVFNKTQFTLKRKRKLLPTLPPEEMTPEDRANANDKNDSDKELNEEIIPAPVLPDKMPTYFHIGVLAKECLVNGYKIGAWHFDCTTDIGDNLALYSFATGKPQFKTVFGGVGAREYLGNLSLTQVWMTDGLVGMVGLENELYGGTANTLLRAAYEQNDRSGVKVELHSGYEVTPFKFHMIIPVLREPKLMGYVLLNPFKQYLLAYRAVYDIENKGFDKHAIGLGFYNGSTEWSLKLENFEDLRGSVFQRLGDRFAIAAKVNCYKSEEKQYAIGAQVTLFENVIIKAKYRHDGFFGMVYQQTLNDNIAIMYHFGFAIKDPFKGDHKFGLSWSMRA</sequence>
<protein>
    <recommendedName>
        <fullName evidence="9">Voltage-dependent anion-selective channel protein 3</fullName>
    </recommendedName>
</protein>
<evidence type="ECO:0000256" key="2">
    <source>
        <dbReference type="ARBA" id="ARBA00007780"/>
    </source>
</evidence>
<keyword evidence="4" id="KW-1000">Mitochondrion outer membrane</keyword>
<evidence type="ECO:0000256" key="1">
    <source>
        <dbReference type="ARBA" id="ARBA00004294"/>
    </source>
</evidence>
<keyword evidence="8" id="KW-1185">Reference proteome</keyword>
<dbReference type="KEGG" id="dmo:Dmoj_GI17809"/>
<dbReference type="InterPro" id="IPR023614">
    <property type="entry name" value="Porin_dom_sf"/>
</dbReference>
<gene>
    <name evidence="7" type="primary">Dmoj\GI17809</name>
    <name evidence="7" type="ORF">Dmoj_GI17809</name>
</gene>
<keyword evidence="5" id="KW-0406">Ion transport</keyword>
<keyword evidence="3" id="KW-0472">Membrane</keyword>
<evidence type="ECO:0000256" key="4">
    <source>
        <dbReference type="ARBA" id="ARBA00022787"/>
    </source>
</evidence>
<keyword evidence="3" id="KW-0812">Transmembrane</keyword>
<feature type="compositionally biased region" description="Basic and acidic residues" evidence="6">
    <location>
        <begin position="28"/>
        <end position="44"/>
    </location>
</feature>
<dbReference type="GO" id="GO:0015288">
    <property type="term" value="F:porin activity"/>
    <property type="evidence" value="ECO:0007669"/>
    <property type="project" value="UniProtKB-KW"/>
</dbReference>
<comment type="similarity">
    <text evidence="2">Belongs to the eukaryotic mitochondrial porin family.</text>
</comment>
<evidence type="ECO:0008006" key="9">
    <source>
        <dbReference type="Google" id="ProtNLM"/>
    </source>
</evidence>
<organism evidence="7 8">
    <name type="scientific">Drosophila mojavensis</name>
    <name type="common">Fruit fly</name>
    <dbReference type="NCBI Taxonomy" id="7230"/>
    <lineage>
        <taxon>Eukaryota</taxon>
        <taxon>Metazoa</taxon>
        <taxon>Ecdysozoa</taxon>
        <taxon>Arthropoda</taxon>
        <taxon>Hexapoda</taxon>
        <taxon>Insecta</taxon>
        <taxon>Pterygota</taxon>
        <taxon>Neoptera</taxon>
        <taxon>Endopterygota</taxon>
        <taxon>Diptera</taxon>
        <taxon>Brachycera</taxon>
        <taxon>Muscomorpha</taxon>
        <taxon>Ephydroidea</taxon>
        <taxon>Drosophilidae</taxon>
        <taxon>Drosophila</taxon>
    </lineage>
</organism>
<feature type="region of interest" description="Disordered" evidence="6">
    <location>
        <begin position="17"/>
        <end position="44"/>
    </location>
</feature>
<dbReference type="OrthoDB" id="7827681at2759"/>
<dbReference type="Gene3D" id="2.40.160.10">
    <property type="entry name" value="Porin"/>
    <property type="match status" value="1"/>
</dbReference>
<keyword evidence="5" id="KW-0813">Transport</keyword>
<dbReference type="GO" id="GO:0046930">
    <property type="term" value="C:pore complex"/>
    <property type="evidence" value="ECO:0007669"/>
    <property type="project" value="UniProtKB-KW"/>
</dbReference>
<reference evidence="7 8" key="1">
    <citation type="journal article" date="2007" name="Nature">
        <title>Evolution of genes and genomes on the Drosophila phylogeny.</title>
        <authorList>
            <consortium name="Drosophila 12 Genomes Consortium"/>
            <person name="Clark A.G."/>
            <person name="Eisen M.B."/>
            <person name="Smith D.R."/>
            <person name="Bergman C.M."/>
            <person name="Oliver B."/>
            <person name="Markow T.A."/>
            <person name="Kaufman T.C."/>
            <person name="Kellis M."/>
            <person name="Gelbart W."/>
            <person name="Iyer V.N."/>
            <person name="Pollard D.A."/>
            <person name="Sackton T.B."/>
            <person name="Larracuente A.M."/>
            <person name="Singh N.D."/>
            <person name="Abad J.P."/>
            <person name="Abt D.N."/>
            <person name="Adryan B."/>
            <person name="Aguade M."/>
            <person name="Akashi H."/>
            <person name="Anderson W.W."/>
            <person name="Aquadro C.F."/>
            <person name="Ardell D.H."/>
            <person name="Arguello R."/>
            <person name="Artieri C.G."/>
            <person name="Barbash D.A."/>
            <person name="Barker D."/>
            <person name="Barsanti P."/>
            <person name="Batterham P."/>
            <person name="Batzoglou S."/>
            <person name="Begun D."/>
            <person name="Bhutkar A."/>
            <person name="Blanco E."/>
            <person name="Bosak S.A."/>
            <person name="Bradley R.K."/>
            <person name="Brand A.D."/>
            <person name="Brent M.R."/>
            <person name="Brooks A.N."/>
            <person name="Brown R.H."/>
            <person name="Butlin R.K."/>
            <person name="Caggese C."/>
            <person name="Calvi B.R."/>
            <person name="Bernardo de Carvalho A."/>
            <person name="Caspi A."/>
            <person name="Castrezana S."/>
            <person name="Celniker S.E."/>
            <person name="Chang J.L."/>
            <person name="Chapple C."/>
            <person name="Chatterji S."/>
            <person name="Chinwalla A."/>
            <person name="Civetta A."/>
            <person name="Clifton S.W."/>
            <person name="Comeron J.M."/>
            <person name="Costello J.C."/>
            <person name="Coyne J.A."/>
            <person name="Daub J."/>
            <person name="David R.G."/>
            <person name="Delcher A.L."/>
            <person name="Delehaunty K."/>
            <person name="Do C.B."/>
            <person name="Ebling H."/>
            <person name="Edwards K."/>
            <person name="Eickbush T."/>
            <person name="Evans J.D."/>
            <person name="Filipski A."/>
            <person name="Findeiss S."/>
            <person name="Freyhult E."/>
            <person name="Fulton L."/>
            <person name="Fulton R."/>
            <person name="Garcia A.C."/>
            <person name="Gardiner A."/>
            <person name="Garfield D.A."/>
            <person name="Garvin B.E."/>
            <person name="Gibson G."/>
            <person name="Gilbert D."/>
            <person name="Gnerre S."/>
            <person name="Godfrey J."/>
            <person name="Good R."/>
            <person name="Gotea V."/>
            <person name="Gravely B."/>
            <person name="Greenberg A.J."/>
            <person name="Griffiths-Jones S."/>
            <person name="Gross S."/>
            <person name="Guigo R."/>
            <person name="Gustafson E.A."/>
            <person name="Haerty W."/>
            <person name="Hahn M.W."/>
            <person name="Halligan D.L."/>
            <person name="Halpern A.L."/>
            <person name="Halter G.M."/>
            <person name="Han M.V."/>
            <person name="Heger A."/>
            <person name="Hillier L."/>
            <person name="Hinrichs A.S."/>
            <person name="Holmes I."/>
            <person name="Hoskins R.A."/>
            <person name="Hubisz M.J."/>
            <person name="Hultmark D."/>
            <person name="Huntley M.A."/>
            <person name="Jaffe D.B."/>
            <person name="Jagadeeshan S."/>
            <person name="Jeck W.R."/>
            <person name="Johnson J."/>
            <person name="Jones C.D."/>
            <person name="Jordan W.C."/>
            <person name="Karpen G.H."/>
            <person name="Kataoka E."/>
            <person name="Keightley P.D."/>
            <person name="Kheradpour P."/>
            <person name="Kirkness E.F."/>
            <person name="Koerich L.B."/>
            <person name="Kristiansen K."/>
            <person name="Kudrna D."/>
            <person name="Kulathinal R.J."/>
            <person name="Kumar S."/>
            <person name="Kwok R."/>
            <person name="Lander E."/>
            <person name="Langley C.H."/>
            <person name="Lapoint R."/>
            <person name="Lazzaro B.P."/>
            <person name="Lee S.J."/>
            <person name="Levesque L."/>
            <person name="Li R."/>
            <person name="Lin C.F."/>
            <person name="Lin M.F."/>
            <person name="Lindblad-Toh K."/>
            <person name="Llopart A."/>
            <person name="Long M."/>
            <person name="Low L."/>
            <person name="Lozovsky E."/>
            <person name="Lu J."/>
            <person name="Luo M."/>
            <person name="Machado C.A."/>
            <person name="Makalowski W."/>
            <person name="Marzo M."/>
            <person name="Matsuda M."/>
            <person name="Matzkin L."/>
            <person name="McAllister B."/>
            <person name="McBride C.S."/>
            <person name="McKernan B."/>
            <person name="McKernan K."/>
            <person name="Mendez-Lago M."/>
            <person name="Minx P."/>
            <person name="Mollenhauer M.U."/>
            <person name="Montooth K."/>
            <person name="Mount S.M."/>
            <person name="Mu X."/>
            <person name="Myers E."/>
            <person name="Negre B."/>
            <person name="Newfeld S."/>
            <person name="Nielsen R."/>
            <person name="Noor M.A."/>
            <person name="O'Grady P."/>
            <person name="Pachter L."/>
            <person name="Papaceit M."/>
            <person name="Parisi M.J."/>
            <person name="Parisi M."/>
            <person name="Parts L."/>
            <person name="Pedersen J.S."/>
            <person name="Pesole G."/>
            <person name="Phillippy A.M."/>
            <person name="Ponting C.P."/>
            <person name="Pop M."/>
            <person name="Porcelli D."/>
            <person name="Powell J.R."/>
            <person name="Prohaska S."/>
            <person name="Pruitt K."/>
            <person name="Puig M."/>
            <person name="Quesneville H."/>
            <person name="Ram K.R."/>
            <person name="Rand D."/>
            <person name="Rasmussen M.D."/>
            <person name="Reed L.K."/>
            <person name="Reenan R."/>
            <person name="Reily A."/>
            <person name="Remington K.A."/>
            <person name="Rieger T.T."/>
            <person name="Ritchie M.G."/>
            <person name="Robin C."/>
            <person name="Rogers Y.H."/>
            <person name="Rohde C."/>
            <person name="Rozas J."/>
            <person name="Rubenfield M.J."/>
            <person name="Ruiz A."/>
            <person name="Russo S."/>
            <person name="Salzberg S.L."/>
            <person name="Sanchez-Gracia A."/>
            <person name="Saranga D.J."/>
            <person name="Sato H."/>
            <person name="Schaeffer S.W."/>
            <person name="Schatz M.C."/>
            <person name="Schlenke T."/>
            <person name="Schwartz R."/>
            <person name="Segarra C."/>
            <person name="Singh R.S."/>
            <person name="Sirot L."/>
            <person name="Sirota M."/>
            <person name="Sisneros N.B."/>
            <person name="Smith C.D."/>
            <person name="Smith T.F."/>
            <person name="Spieth J."/>
            <person name="Stage D.E."/>
            <person name="Stark A."/>
            <person name="Stephan W."/>
            <person name="Strausberg R.L."/>
            <person name="Strempel S."/>
            <person name="Sturgill D."/>
            <person name="Sutton G."/>
            <person name="Sutton G.G."/>
            <person name="Tao W."/>
            <person name="Teichmann S."/>
            <person name="Tobari Y.N."/>
            <person name="Tomimura Y."/>
            <person name="Tsolas J.M."/>
            <person name="Valente V.L."/>
            <person name="Venter E."/>
            <person name="Venter J.C."/>
            <person name="Vicario S."/>
            <person name="Vieira F.G."/>
            <person name="Vilella A.J."/>
            <person name="Villasante A."/>
            <person name="Walenz B."/>
            <person name="Wang J."/>
            <person name="Wasserman M."/>
            <person name="Watts T."/>
            <person name="Wilson D."/>
            <person name="Wilson R.K."/>
            <person name="Wing R.A."/>
            <person name="Wolfner M.F."/>
            <person name="Wong A."/>
            <person name="Wong G.K."/>
            <person name="Wu C.I."/>
            <person name="Wu G."/>
            <person name="Yamamoto D."/>
            <person name="Yang H.P."/>
            <person name="Yang S.P."/>
            <person name="Yorke J.A."/>
            <person name="Yoshida K."/>
            <person name="Zdobnov E."/>
            <person name="Zhang P."/>
            <person name="Zhang Y."/>
            <person name="Zimin A.V."/>
            <person name="Baldwin J."/>
            <person name="Abdouelleil A."/>
            <person name="Abdulkadir J."/>
            <person name="Abebe A."/>
            <person name="Abera B."/>
            <person name="Abreu J."/>
            <person name="Acer S.C."/>
            <person name="Aftuck L."/>
            <person name="Alexander A."/>
            <person name="An P."/>
            <person name="Anderson E."/>
            <person name="Anderson S."/>
            <person name="Arachi H."/>
            <person name="Azer M."/>
            <person name="Bachantsang P."/>
            <person name="Barry A."/>
            <person name="Bayul T."/>
            <person name="Berlin A."/>
            <person name="Bessette D."/>
            <person name="Bloom T."/>
            <person name="Blye J."/>
            <person name="Boguslavskiy L."/>
            <person name="Bonnet C."/>
            <person name="Boukhgalter B."/>
            <person name="Bourzgui I."/>
            <person name="Brown A."/>
            <person name="Cahill P."/>
            <person name="Channer S."/>
            <person name="Cheshatsang Y."/>
            <person name="Chuda L."/>
            <person name="Citroen M."/>
            <person name="Collymore A."/>
            <person name="Cooke P."/>
            <person name="Costello M."/>
            <person name="D'Aco K."/>
            <person name="Daza R."/>
            <person name="De Haan G."/>
            <person name="DeGray S."/>
            <person name="DeMaso C."/>
            <person name="Dhargay N."/>
            <person name="Dooley K."/>
            <person name="Dooley E."/>
            <person name="Doricent M."/>
            <person name="Dorje P."/>
            <person name="Dorjee K."/>
            <person name="Dupes A."/>
            <person name="Elong R."/>
            <person name="Falk J."/>
            <person name="Farina A."/>
            <person name="Faro S."/>
            <person name="Ferguson D."/>
            <person name="Fisher S."/>
            <person name="Foley C.D."/>
            <person name="Franke A."/>
            <person name="Friedrich D."/>
            <person name="Gadbois L."/>
            <person name="Gearin G."/>
            <person name="Gearin C.R."/>
            <person name="Giannoukos G."/>
            <person name="Goode T."/>
            <person name="Graham J."/>
            <person name="Grandbois E."/>
            <person name="Grewal S."/>
            <person name="Gyaltsen K."/>
            <person name="Hafez N."/>
            <person name="Hagos B."/>
            <person name="Hall J."/>
            <person name="Henson C."/>
            <person name="Hollinger A."/>
            <person name="Honan T."/>
            <person name="Huard M.D."/>
            <person name="Hughes L."/>
            <person name="Hurhula B."/>
            <person name="Husby M.E."/>
            <person name="Kamat A."/>
            <person name="Kanga B."/>
            <person name="Kashin S."/>
            <person name="Khazanovich D."/>
            <person name="Kisner P."/>
            <person name="Lance K."/>
            <person name="Lara M."/>
            <person name="Lee W."/>
            <person name="Lennon N."/>
            <person name="Letendre F."/>
            <person name="LeVine R."/>
            <person name="Lipovsky A."/>
            <person name="Liu X."/>
            <person name="Liu J."/>
            <person name="Liu S."/>
            <person name="Lokyitsang T."/>
            <person name="Lokyitsang Y."/>
            <person name="Lubonja R."/>
            <person name="Lui A."/>
            <person name="MacDonald P."/>
            <person name="Magnisalis V."/>
            <person name="Maru K."/>
            <person name="Matthews C."/>
            <person name="McCusker W."/>
            <person name="McDonough S."/>
            <person name="Mehta T."/>
            <person name="Meldrim J."/>
            <person name="Meneus L."/>
            <person name="Mihai O."/>
            <person name="Mihalev A."/>
            <person name="Mihova T."/>
            <person name="Mittelman R."/>
            <person name="Mlenga V."/>
            <person name="Montmayeur A."/>
            <person name="Mulrain L."/>
            <person name="Navidi A."/>
            <person name="Naylor J."/>
            <person name="Negash T."/>
            <person name="Nguyen T."/>
            <person name="Nguyen N."/>
            <person name="Nicol R."/>
            <person name="Norbu C."/>
            <person name="Norbu N."/>
            <person name="Novod N."/>
            <person name="O'Neill B."/>
            <person name="Osman S."/>
            <person name="Markiewicz E."/>
            <person name="Oyono O.L."/>
            <person name="Patti C."/>
            <person name="Phunkhang P."/>
            <person name="Pierre F."/>
            <person name="Priest M."/>
            <person name="Raghuraman S."/>
            <person name="Rege F."/>
            <person name="Reyes R."/>
            <person name="Rise C."/>
            <person name="Rogov P."/>
            <person name="Ross K."/>
            <person name="Ryan E."/>
            <person name="Settipalli S."/>
            <person name="Shea T."/>
            <person name="Sherpa N."/>
            <person name="Shi L."/>
            <person name="Shih D."/>
            <person name="Sparrow T."/>
            <person name="Spaulding J."/>
            <person name="Stalker J."/>
            <person name="Stange-Thomann N."/>
            <person name="Stavropoulos S."/>
            <person name="Stone C."/>
            <person name="Strader C."/>
            <person name="Tesfaye S."/>
            <person name="Thomson T."/>
            <person name="Thoulutsang Y."/>
            <person name="Thoulutsang D."/>
            <person name="Topham K."/>
            <person name="Topping I."/>
            <person name="Tsamla T."/>
            <person name="Vassiliev H."/>
            <person name="Vo A."/>
            <person name="Wangchuk T."/>
            <person name="Wangdi T."/>
            <person name="Weiand M."/>
            <person name="Wilkinson J."/>
            <person name="Wilson A."/>
            <person name="Yadav S."/>
            <person name="Young G."/>
            <person name="Yu Q."/>
            <person name="Zembek L."/>
            <person name="Zhong D."/>
            <person name="Zimmer A."/>
            <person name="Zwirko Z."/>
            <person name="Jaffe D.B."/>
            <person name="Alvarez P."/>
            <person name="Brockman W."/>
            <person name="Butler J."/>
            <person name="Chin C."/>
            <person name="Gnerre S."/>
            <person name="Grabherr M."/>
            <person name="Kleber M."/>
            <person name="Mauceli E."/>
            <person name="MacCallum I."/>
        </authorList>
    </citation>
    <scope>NUCLEOTIDE SEQUENCE [LARGE SCALE GENOMIC DNA]</scope>
    <source>
        <strain evidence="8">Tucson 15081-1352.22</strain>
    </source>
</reference>
<evidence type="ECO:0000256" key="6">
    <source>
        <dbReference type="SAM" id="MobiDB-lite"/>
    </source>
</evidence>
<evidence type="ECO:0000256" key="5">
    <source>
        <dbReference type="ARBA" id="ARBA00023114"/>
    </source>
</evidence>